<reference evidence="1" key="1">
    <citation type="journal article" date="2020" name="Stud. Mycol.">
        <title>101 Dothideomycetes genomes: a test case for predicting lifestyles and emergence of pathogens.</title>
        <authorList>
            <person name="Haridas S."/>
            <person name="Albert R."/>
            <person name="Binder M."/>
            <person name="Bloem J."/>
            <person name="Labutti K."/>
            <person name="Salamov A."/>
            <person name="Andreopoulos B."/>
            <person name="Baker S."/>
            <person name="Barry K."/>
            <person name="Bills G."/>
            <person name="Bluhm B."/>
            <person name="Cannon C."/>
            <person name="Castanera R."/>
            <person name="Culley D."/>
            <person name="Daum C."/>
            <person name="Ezra D."/>
            <person name="Gonzalez J."/>
            <person name="Henrissat B."/>
            <person name="Kuo A."/>
            <person name="Liang C."/>
            <person name="Lipzen A."/>
            <person name="Lutzoni F."/>
            <person name="Magnuson J."/>
            <person name="Mondo S."/>
            <person name="Nolan M."/>
            <person name="Ohm R."/>
            <person name="Pangilinan J."/>
            <person name="Park H.-J."/>
            <person name="Ramirez L."/>
            <person name="Alfaro M."/>
            <person name="Sun H."/>
            <person name="Tritt A."/>
            <person name="Yoshinaga Y."/>
            <person name="Zwiers L.-H."/>
            <person name="Turgeon B."/>
            <person name="Goodwin S."/>
            <person name="Spatafora J."/>
            <person name="Crous P."/>
            <person name="Grigoriev I."/>
        </authorList>
    </citation>
    <scope>NUCLEOTIDE SEQUENCE</scope>
    <source>
        <strain evidence="1">ATCC 36951</strain>
    </source>
</reference>
<accession>A0A6A6CFL0</accession>
<keyword evidence="2" id="KW-1185">Reference proteome</keyword>
<gene>
    <name evidence="1" type="ORF">M409DRAFT_66837</name>
</gene>
<dbReference type="SUPFAM" id="SSF53474">
    <property type="entry name" value="alpha/beta-Hydrolases"/>
    <property type="match status" value="1"/>
</dbReference>
<dbReference type="OrthoDB" id="10253869at2759"/>
<dbReference type="Proteomes" id="UP000799537">
    <property type="component" value="Unassembled WGS sequence"/>
</dbReference>
<dbReference type="AlphaFoldDB" id="A0A6A6CFL0"/>
<name>A0A6A6CFL0_ZASCE</name>
<organism evidence="1 2">
    <name type="scientific">Zasmidium cellare ATCC 36951</name>
    <dbReference type="NCBI Taxonomy" id="1080233"/>
    <lineage>
        <taxon>Eukaryota</taxon>
        <taxon>Fungi</taxon>
        <taxon>Dikarya</taxon>
        <taxon>Ascomycota</taxon>
        <taxon>Pezizomycotina</taxon>
        <taxon>Dothideomycetes</taxon>
        <taxon>Dothideomycetidae</taxon>
        <taxon>Mycosphaerellales</taxon>
        <taxon>Mycosphaerellaceae</taxon>
        <taxon>Zasmidium</taxon>
    </lineage>
</organism>
<dbReference type="RefSeq" id="XP_033666740.1">
    <property type="nucleotide sequence ID" value="XM_033817120.1"/>
</dbReference>
<evidence type="ECO:0000313" key="2">
    <source>
        <dbReference type="Proteomes" id="UP000799537"/>
    </source>
</evidence>
<dbReference type="InterPro" id="IPR029058">
    <property type="entry name" value="AB_hydrolase_fold"/>
</dbReference>
<protein>
    <submittedName>
        <fullName evidence="1">Uncharacterized protein</fullName>
    </submittedName>
</protein>
<evidence type="ECO:0000313" key="1">
    <source>
        <dbReference type="EMBL" id="KAF2165851.1"/>
    </source>
</evidence>
<dbReference type="Gene3D" id="3.40.50.1820">
    <property type="entry name" value="alpha/beta hydrolase"/>
    <property type="match status" value="1"/>
</dbReference>
<dbReference type="EMBL" id="ML993598">
    <property type="protein sequence ID" value="KAF2165851.1"/>
    <property type="molecule type" value="Genomic_DNA"/>
</dbReference>
<sequence length="283" mass="31761">MEQGPEPIQHPLRGEQHAASHHRSPLFLLHDGGGTTFAYHCLSDIKRPLYGITNPRFHDDGRVEGGMRGMGRLYAAMIRRTCTSPDSAGQRDSGGVVDILLGGWSLGGLLSLEVAKVLIKDRVVRVIGVLMMDSPCVRGMSSAGEGYEESLSHFDLTSPTRNMLLSIQAMREGMKAIRNWDLPVWNAEEVRRRPRFTLLRATDYVLVRSHGVHVIDKYRRDPNLGWDVYDPDLFTETEDVKGNHFELFSFKYIEQLTETIARCCVQKPSLPTSSRSPSRLLAA</sequence>
<proteinExistence type="predicted"/>
<dbReference type="GeneID" id="54570392"/>